<reference evidence="1" key="1">
    <citation type="journal article" date="2014" name="Front. Microbiol.">
        <title>High frequency of phylogenetically diverse reductive dehalogenase-homologous genes in deep subseafloor sedimentary metagenomes.</title>
        <authorList>
            <person name="Kawai M."/>
            <person name="Futagami T."/>
            <person name="Toyoda A."/>
            <person name="Takaki Y."/>
            <person name="Nishi S."/>
            <person name="Hori S."/>
            <person name="Arai W."/>
            <person name="Tsubouchi T."/>
            <person name="Morono Y."/>
            <person name="Uchiyama I."/>
            <person name="Ito T."/>
            <person name="Fujiyama A."/>
            <person name="Inagaki F."/>
            <person name="Takami H."/>
        </authorList>
    </citation>
    <scope>NUCLEOTIDE SEQUENCE</scope>
    <source>
        <strain evidence="1">Expedition CK06-06</strain>
    </source>
</reference>
<dbReference type="EMBL" id="BARS01030436">
    <property type="protein sequence ID" value="GAG21789.1"/>
    <property type="molecule type" value="Genomic_DNA"/>
</dbReference>
<comment type="caution">
    <text evidence="1">The sequence shown here is derived from an EMBL/GenBank/DDBJ whole genome shotgun (WGS) entry which is preliminary data.</text>
</comment>
<name>X0VTN4_9ZZZZ</name>
<organism evidence="1">
    <name type="scientific">marine sediment metagenome</name>
    <dbReference type="NCBI Taxonomy" id="412755"/>
    <lineage>
        <taxon>unclassified sequences</taxon>
        <taxon>metagenomes</taxon>
        <taxon>ecological metagenomes</taxon>
    </lineage>
</organism>
<sequence>MDTGVLASVDDVTICCFWWGSKWANEQGAIYVQKLYNMVQRCVSIPHRFVCFTNQSRNKFCSGIELAPLRAPFWRRNLPKLNVYKSGTIITGRVLLLDLDIVILKNIDDFIITPGK</sequence>
<dbReference type="AlphaFoldDB" id="X0VTN4"/>
<accession>X0VTN4</accession>
<protein>
    <submittedName>
        <fullName evidence="1">Uncharacterized protein</fullName>
    </submittedName>
</protein>
<evidence type="ECO:0000313" key="1">
    <source>
        <dbReference type="EMBL" id="GAG21789.1"/>
    </source>
</evidence>
<gene>
    <name evidence="1" type="ORF">S01H1_47470</name>
</gene>
<proteinExistence type="predicted"/>
<feature type="non-terminal residue" evidence="1">
    <location>
        <position position="116"/>
    </location>
</feature>